<dbReference type="GO" id="GO:0042910">
    <property type="term" value="F:xenobiotic transmembrane transporter activity"/>
    <property type="evidence" value="ECO:0007669"/>
    <property type="project" value="TreeGrafter"/>
</dbReference>
<feature type="transmembrane region" description="Helical" evidence="1">
    <location>
        <begin position="859"/>
        <end position="879"/>
    </location>
</feature>
<dbReference type="SUPFAM" id="SSF82714">
    <property type="entry name" value="Multidrug efflux transporter AcrB TolC docking domain, DN and DC subdomains"/>
    <property type="match status" value="2"/>
</dbReference>
<feature type="transmembrane region" description="Helical" evidence="1">
    <location>
        <begin position="885"/>
        <end position="905"/>
    </location>
</feature>
<keyword evidence="1" id="KW-1133">Transmembrane helix</keyword>
<keyword evidence="4" id="KW-1185">Reference proteome</keyword>
<feature type="transmembrane region" description="Helical" evidence="1">
    <location>
        <begin position="358"/>
        <end position="376"/>
    </location>
</feature>
<keyword evidence="1" id="KW-0812">Transmembrane</keyword>
<dbReference type="InterPro" id="IPR000731">
    <property type="entry name" value="SSD"/>
</dbReference>
<keyword evidence="1" id="KW-0472">Membrane</keyword>
<name>C2MAT9_9PORP</name>
<dbReference type="PROSITE" id="PS50156">
    <property type="entry name" value="SSD"/>
    <property type="match status" value="1"/>
</dbReference>
<feature type="transmembrane region" description="Helical" evidence="1">
    <location>
        <begin position="912"/>
        <end position="933"/>
    </location>
</feature>
<dbReference type="EMBL" id="ACLR01000116">
    <property type="protein sequence ID" value="EEK17158.1"/>
    <property type="molecule type" value="Genomic_DNA"/>
</dbReference>
<dbReference type="Gene3D" id="3.30.70.1440">
    <property type="entry name" value="Multidrug efflux transporter AcrB pore domain"/>
    <property type="match status" value="1"/>
</dbReference>
<dbReference type="GO" id="GO:0005886">
    <property type="term" value="C:plasma membrane"/>
    <property type="evidence" value="ECO:0007669"/>
    <property type="project" value="TreeGrafter"/>
</dbReference>
<gene>
    <name evidence="3" type="primary">czcA</name>
    <name evidence="3" type="ORF">PORUE0001_0789</name>
</gene>
<dbReference type="Gene3D" id="1.20.1640.10">
    <property type="entry name" value="Multidrug efflux transporter AcrB transmembrane domain"/>
    <property type="match status" value="2"/>
</dbReference>
<dbReference type="PRINTS" id="PR00702">
    <property type="entry name" value="ACRIFLAVINRP"/>
</dbReference>
<feature type="transmembrane region" description="Helical" evidence="1">
    <location>
        <begin position="530"/>
        <end position="552"/>
    </location>
</feature>
<proteinExistence type="predicted"/>
<dbReference type="InterPro" id="IPR001036">
    <property type="entry name" value="Acrflvin-R"/>
</dbReference>
<protein>
    <submittedName>
        <fullName evidence="3">Heavy metal efflux pump, CzcA family</fullName>
    </submittedName>
</protein>
<dbReference type="STRING" id="596327.PORUE0001_0789"/>
<dbReference type="eggNOG" id="COG0841">
    <property type="taxonomic scope" value="Bacteria"/>
</dbReference>
<feature type="transmembrane region" description="Helical" evidence="1">
    <location>
        <begin position="388"/>
        <end position="410"/>
    </location>
</feature>
<dbReference type="SUPFAM" id="SSF82866">
    <property type="entry name" value="Multidrug efflux transporter AcrB transmembrane domain"/>
    <property type="match status" value="2"/>
</dbReference>
<dbReference type="OrthoDB" id="9758940at2"/>
<feature type="transmembrane region" description="Helical" evidence="1">
    <location>
        <begin position="12"/>
        <end position="29"/>
    </location>
</feature>
<dbReference type="Gene3D" id="3.30.70.1320">
    <property type="entry name" value="Multidrug efflux transporter AcrB pore domain like"/>
    <property type="match status" value="1"/>
</dbReference>
<feature type="transmembrane region" description="Helical" evidence="1">
    <location>
        <begin position="960"/>
        <end position="977"/>
    </location>
</feature>
<dbReference type="RefSeq" id="WP_007365003.1">
    <property type="nucleotide sequence ID" value="NZ_ACLR01000116.1"/>
</dbReference>
<feature type="transmembrane region" description="Helical" evidence="1">
    <location>
        <begin position="333"/>
        <end position="352"/>
    </location>
</feature>
<dbReference type="Pfam" id="PF00873">
    <property type="entry name" value="ACR_tran"/>
    <property type="match status" value="1"/>
</dbReference>
<dbReference type="SUPFAM" id="SSF82693">
    <property type="entry name" value="Multidrug efflux transporter AcrB pore domain, PN1, PN2, PC1 and PC2 subdomains"/>
    <property type="match status" value="3"/>
</dbReference>
<feature type="transmembrane region" description="Helical" evidence="1">
    <location>
        <begin position="462"/>
        <end position="484"/>
    </location>
</feature>
<reference evidence="3 4" key="1">
    <citation type="submission" date="2009-04" db="EMBL/GenBank/DDBJ databases">
        <authorList>
            <person name="Sebastian Y."/>
            <person name="Madupu R."/>
            <person name="Durkin A.S."/>
            <person name="Torralba M."/>
            <person name="Methe B."/>
            <person name="Sutton G.G."/>
            <person name="Strausberg R.L."/>
            <person name="Nelson K.E."/>
        </authorList>
    </citation>
    <scope>NUCLEOTIDE SEQUENCE [LARGE SCALE GENOMIC DNA]</scope>
    <source>
        <strain evidence="3 4">60-3</strain>
    </source>
</reference>
<feature type="transmembrane region" description="Helical" evidence="1">
    <location>
        <begin position="989"/>
        <end position="1012"/>
    </location>
</feature>
<dbReference type="PANTHER" id="PTHR32063">
    <property type="match status" value="1"/>
</dbReference>
<dbReference type="InterPro" id="IPR027463">
    <property type="entry name" value="AcrB_DN_DC_subdom"/>
</dbReference>
<comment type="caution">
    <text evidence="3">The sequence shown here is derived from an EMBL/GenBank/DDBJ whole genome shotgun (WGS) entry which is preliminary data.</text>
</comment>
<evidence type="ECO:0000256" key="1">
    <source>
        <dbReference type="SAM" id="Phobius"/>
    </source>
</evidence>
<feature type="domain" description="SSD" evidence="2">
    <location>
        <begin position="358"/>
        <end position="487"/>
    </location>
</feature>
<organism evidence="3 4">
    <name type="scientific">Porphyromonas uenonis 60-3</name>
    <dbReference type="NCBI Taxonomy" id="596327"/>
    <lineage>
        <taxon>Bacteria</taxon>
        <taxon>Pseudomonadati</taxon>
        <taxon>Bacteroidota</taxon>
        <taxon>Bacteroidia</taxon>
        <taxon>Bacteroidales</taxon>
        <taxon>Porphyromonadaceae</taxon>
        <taxon>Porphyromonas</taxon>
    </lineage>
</organism>
<evidence type="ECO:0000313" key="4">
    <source>
        <dbReference type="Proteomes" id="UP000003303"/>
    </source>
</evidence>
<dbReference type="Proteomes" id="UP000003303">
    <property type="component" value="Unassembled WGS sequence"/>
</dbReference>
<sequence length="1035" mass="113181">MKIVKLSIQRPIYVTVLFILLTVLGYLSFKSLSAELMPKFTPPLLNVQIIYPGASPSEVENSLTQKAEEVLSSMEGIDQMQSYSFEGMSMIMVSFDFGTDIDKAMTEAQNRLAAKRAELPREVFAPRISKVSVDEKPILILSARADIGSTELYDLVDKRIVPELSHIKGVANVDLVGGVEREIQINLDKGRMQEFGITPMMVQGAIRASNLDFPTGYLQSDETQMAVRLSGKITSIEELRQIILRNVSGAPIRLEDVAEVVDGVKDPVKMGRVNGQEAILLNILKQSDANALQVSEAVGKQIKKLEEQYAPEGLKVEVAQDTTTFTRNAISSVLTDLFLAILLVSLVILLFLHNVRNALIVMVVVPVSLISSFIGMRIFGFTLNMMSLLALSLVIGVLVDDAIVVIENVYRHMEMGKNRVRATWDALSEIGLTVISVTLVLVVVFLPIIFTNSLVSDILRQFCAVIVIAILFSLLAALTLVPLLTSRLGNIQPLRSDRPLGRMLTSFERGISRFAEGISSLTRWGLSHRWALAGIVVALMAAVLVLFPLGFINFEFQPYMDRQECIIQLEMPKDISMAESNQLVRKAETWLMQRPEVEKVVTMVGLTSDNSQSSKGTPYLAELDVKLRKTPEGTEAYVARIRKPLTDYLVDARVNVYSVSMTGTVSKAAVEYIVSGADKDSVALFADKALALLSTIPGVIQPTLSVENATPEIIVQVDRDKMSNLGLTLDNVGGMMQTNFQGNDQLRYTQGDYEYAINIRADKLSRRSIEDVAGLTVANPQGDLIQLSQFADVSLGIGPSRLERFNRNSSVTLRAQAYGVPAGAIAKQFMGQLSKTQMPQGVQIQTAGDMKKMADSMSVLTTAILLSLLFIYLALVLLYNNWTDPLVVMVAIPLSIVGALLALAMSNTAMSIYAMLGMVMLVGLVAKNAILLVDFANEARGEGLSVDEALIQAVKLRTRPILMTALSTIIGMLPVALSRGSGAELRTGMAWVIIGGMALSTLLTLIVVPALYKAFHARQRTSVKPKVDIKALMQD</sequence>
<accession>C2MAT9</accession>
<dbReference type="AlphaFoldDB" id="C2MAT9"/>
<dbReference type="Gene3D" id="3.30.70.1430">
    <property type="entry name" value="Multidrug efflux transporter AcrB pore domain"/>
    <property type="match status" value="2"/>
</dbReference>
<dbReference type="Gene3D" id="3.30.2090.10">
    <property type="entry name" value="Multidrug efflux transporter AcrB TolC docking domain, DN and DC subdomains"/>
    <property type="match status" value="2"/>
</dbReference>
<dbReference type="PANTHER" id="PTHR32063:SF0">
    <property type="entry name" value="SWARMING MOTILITY PROTEIN SWRC"/>
    <property type="match status" value="1"/>
</dbReference>
<evidence type="ECO:0000259" key="2">
    <source>
        <dbReference type="PROSITE" id="PS50156"/>
    </source>
</evidence>
<evidence type="ECO:0000313" key="3">
    <source>
        <dbReference type="EMBL" id="EEK17158.1"/>
    </source>
</evidence>
<feature type="transmembrane region" description="Helical" evidence="1">
    <location>
        <begin position="430"/>
        <end position="450"/>
    </location>
</feature>